<proteinExistence type="predicted"/>
<dbReference type="GO" id="GO:0034388">
    <property type="term" value="C:Pwp2p-containing subcomplex of 90S preribosome"/>
    <property type="evidence" value="ECO:0007669"/>
    <property type="project" value="TreeGrafter"/>
</dbReference>
<name>A0A6A5SZ40_9PLEO</name>
<keyword evidence="4" id="KW-0677">Repeat</keyword>
<dbReference type="InterPro" id="IPR015943">
    <property type="entry name" value="WD40/YVTN_repeat-like_dom_sf"/>
</dbReference>
<sequence>MPHKAGGHQRYLPEQKDRTAKHQPDLQLDDSDAETGALQPVKEAGEPDFEDFGSGEDEAAESDAESIDVQLEHKKNEKPVLPKDAEEEELERIIFGDSEGFRQGLENFSLGRTAGTYGDTSDDGGAEEADLDHVADQDLFFFDAGPIAAPAGSVAAKAGESDDEDGKPAWEDSDDERLVVSLASVPQLRKLRETVDDDMVNGKEYARRLRKQYERLYPTPDWAVHATGKANKKRRRTMDDDESGEASASDMDVDDEDLSTQPLARLLKDADILSRTARSLTKRRKLQSGTIDIQRLKDRTPLVTTAFHPSASDSRIFLSARRRYFHVWDIATGKVEKVSRVYGHQHEQRTMEFFSLSPNGKYMALRGSSRKGGGVINLLDARTLQWATQVRIESRGGVADFAWWGDGTGLSIAGKNGEVTEWSVEEGVIGRWNDEGAVGTTVIALGGKSGREDWLGGDRWVAIGSSSGVVNVYDRRAWSENDPSVNGSRSNSGIPKVPKPLRALQNLTTPISHLEFTADGQVLAMASRWKNNAMRLVHLPSATVFKNWPTEKTPLGRITAIAWGRPSEEEEREGSLAQLAVANEAGHVRMWEIRA</sequence>
<keyword evidence="2" id="KW-0698">rRNA processing</keyword>
<evidence type="ECO:0000256" key="5">
    <source>
        <dbReference type="ARBA" id="ARBA00023242"/>
    </source>
</evidence>
<dbReference type="SUPFAM" id="SSF50978">
    <property type="entry name" value="WD40 repeat-like"/>
    <property type="match status" value="1"/>
</dbReference>
<feature type="compositionally biased region" description="Basic and acidic residues" evidence="6">
    <location>
        <begin position="11"/>
        <end position="24"/>
    </location>
</feature>
<feature type="region of interest" description="Disordered" evidence="6">
    <location>
        <begin position="1"/>
        <end position="86"/>
    </location>
</feature>
<evidence type="ECO:0000256" key="1">
    <source>
        <dbReference type="ARBA" id="ARBA00004604"/>
    </source>
</evidence>
<evidence type="ECO:0000256" key="3">
    <source>
        <dbReference type="ARBA" id="ARBA00022574"/>
    </source>
</evidence>
<dbReference type="InterPro" id="IPR036322">
    <property type="entry name" value="WD40_repeat_dom_sf"/>
</dbReference>
<evidence type="ECO:0000313" key="8">
    <source>
        <dbReference type="Proteomes" id="UP000800038"/>
    </source>
</evidence>
<accession>A0A6A5SZ40</accession>
<comment type="subcellular location">
    <subcellularLocation>
        <location evidence="1">Nucleus</location>
        <location evidence="1">Nucleolus</location>
    </subcellularLocation>
</comment>
<evidence type="ECO:0000256" key="4">
    <source>
        <dbReference type="ARBA" id="ARBA00022737"/>
    </source>
</evidence>
<dbReference type="AlphaFoldDB" id="A0A6A5SZ40"/>
<dbReference type="PANTHER" id="PTHR18359">
    <property type="entry name" value="WD-REPEAT PROTEIN-RELATED"/>
    <property type="match status" value="1"/>
</dbReference>
<dbReference type="GO" id="GO:0032040">
    <property type="term" value="C:small-subunit processome"/>
    <property type="evidence" value="ECO:0007669"/>
    <property type="project" value="TreeGrafter"/>
</dbReference>
<evidence type="ECO:0000313" key="7">
    <source>
        <dbReference type="EMBL" id="KAF1945661.1"/>
    </source>
</evidence>
<feature type="compositionally biased region" description="Acidic residues" evidence="6">
    <location>
        <begin position="161"/>
        <end position="172"/>
    </location>
</feature>
<feature type="region of interest" description="Disordered" evidence="6">
    <location>
        <begin position="228"/>
        <end position="256"/>
    </location>
</feature>
<dbReference type="Gene3D" id="2.130.10.10">
    <property type="entry name" value="YVTN repeat-like/Quinoprotein amine dehydrogenase"/>
    <property type="match status" value="1"/>
</dbReference>
<evidence type="ECO:0000256" key="2">
    <source>
        <dbReference type="ARBA" id="ARBA00022552"/>
    </source>
</evidence>
<feature type="region of interest" description="Disordered" evidence="6">
    <location>
        <begin position="152"/>
        <end position="172"/>
    </location>
</feature>
<organism evidence="7 8">
    <name type="scientific">Clathrospora elynae</name>
    <dbReference type="NCBI Taxonomy" id="706981"/>
    <lineage>
        <taxon>Eukaryota</taxon>
        <taxon>Fungi</taxon>
        <taxon>Dikarya</taxon>
        <taxon>Ascomycota</taxon>
        <taxon>Pezizomycotina</taxon>
        <taxon>Dothideomycetes</taxon>
        <taxon>Pleosporomycetidae</taxon>
        <taxon>Pleosporales</taxon>
        <taxon>Diademaceae</taxon>
        <taxon>Clathrospora</taxon>
    </lineage>
</organism>
<keyword evidence="8" id="KW-1185">Reference proteome</keyword>
<keyword evidence="5" id="KW-0539">Nucleus</keyword>
<dbReference type="OrthoDB" id="1935146at2759"/>
<feature type="compositionally biased region" description="Acidic residues" evidence="6">
    <location>
        <begin position="46"/>
        <end position="66"/>
    </location>
</feature>
<keyword evidence="3" id="KW-0853">WD repeat</keyword>
<protein>
    <submittedName>
        <fullName evidence="7">WD40 repeat-like protein</fullName>
    </submittedName>
</protein>
<dbReference type="PANTHER" id="PTHR18359:SF0">
    <property type="entry name" value="U3 SMALL NUCLEOLAR RNA-ASSOCIATED PROTEIN 18 HOMOLOG"/>
    <property type="match status" value="1"/>
</dbReference>
<dbReference type="GO" id="GO:0006364">
    <property type="term" value="P:rRNA processing"/>
    <property type="evidence" value="ECO:0007669"/>
    <property type="project" value="UniProtKB-KW"/>
</dbReference>
<reference evidence="7" key="1">
    <citation type="journal article" date="2020" name="Stud. Mycol.">
        <title>101 Dothideomycetes genomes: a test case for predicting lifestyles and emergence of pathogens.</title>
        <authorList>
            <person name="Haridas S."/>
            <person name="Albert R."/>
            <person name="Binder M."/>
            <person name="Bloem J."/>
            <person name="Labutti K."/>
            <person name="Salamov A."/>
            <person name="Andreopoulos B."/>
            <person name="Baker S."/>
            <person name="Barry K."/>
            <person name="Bills G."/>
            <person name="Bluhm B."/>
            <person name="Cannon C."/>
            <person name="Castanera R."/>
            <person name="Culley D."/>
            <person name="Daum C."/>
            <person name="Ezra D."/>
            <person name="Gonzalez J."/>
            <person name="Henrissat B."/>
            <person name="Kuo A."/>
            <person name="Liang C."/>
            <person name="Lipzen A."/>
            <person name="Lutzoni F."/>
            <person name="Magnuson J."/>
            <person name="Mondo S."/>
            <person name="Nolan M."/>
            <person name="Ohm R."/>
            <person name="Pangilinan J."/>
            <person name="Park H.-J."/>
            <person name="Ramirez L."/>
            <person name="Alfaro M."/>
            <person name="Sun H."/>
            <person name="Tritt A."/>
            <person name="Yoshinaga Y."/>
            <person name="Zwiers L.-H."/>
            <person name="Turgeon B."/>
            <person name="Goodwin S."/>
            <person name="Spatafora J."/>
            <person name="Crous P."/>
            <person name="Grigoriev I."/>
        </authorList>
    </citation>
    <scope>NUCLEOTIDE SEQUENCE</scope>
    <source>
        <strain evidence="7">CBS 161.51</strain>
    </source>
</reference>
<dbReference type="EMBL" id="ML976008">
    <property type="protein sequence ID" value="KAF1945661.1"/>
    <property type="molecule type" value="Genomic_DNA"/>
</dbReference>
<evidence type="ECO:0000256" key="6">
    <source>
        <dbReference type="SAM" id="MobiDB-lite"/>
    </source>
</evidence>
<feature type="compositionally biased region" description="Basic and acidic residues" evidence="6">
    <location>
        <begin position="70"/>
        <end position="84"/>
    </location>
</feature>
<gene>
    <name evidence="7" type="ORF">EJ02DRAFT_395955</name>
</gene>
<dbReference type="InterPro" id="IPR045161">
    <property type="entry name" value="Utp18"/>
</dbReference>
<dbReference type="Proteomes" id="UP000800038">
    <property type="component" value="Unassembled WGS sequence"/>
</dbReference>